<accession>Q10YB8</accession>
<keyword evidence="2 5" id="KW-0812">Transmembrane</keyword>
<dbReference type="HOGENOM" id="CLU_033061_0_0_3"/>
<dbReference type="InterPro" id="IPR051533">
    <property type="entry name" value="WaaL-like"/>
</dbReference>
<organism evidence="7">
    <name type="scientific">Trichodesmium erythraeum (strain IMS101)</name>
    <dbReference type="NCBI Taxonomy" id="203124"/>
    <lineage>
        <taxon>Bacteria</taxon>
        <taxon>Bacillati</taxon>
        <taxon>Cyanobacteriota</taxon>
        <taxon>Cyanophyceae</taxon>
        <taxon>Oscillatoriophycideae</taxon>
        <taxon>Oscillatoriales</taxon>
        <taxon>Microcoleaceae</taxon>
        <taxon>Trichodesmium</taxon>
    </lineage>
</organism>
<protein>
    <submittedName>
        <fullName evidence="7">O-antigen polymerase</fullName>
    </submittedName>
</protein>
<feature type="transmembrane region" description="Helical" evidence="5">
    <location>
        <begin position="250"/>
        <end position="268"/>
    </location>
</feature>
<evidence type="ECO:0000259" key="6">
    <source>
        <dbReference type="Pfam" id="PF04932"/>
    </source>
</evidence>
<reference evidence="7" key="1">
    <citation type="submission" date="2006-06" db="EMBL/GenBank/DDBJ databases">
        <title>Complete sequence of Trichodesmium erythraeum IMS101.</title>
        <authorList>
            <consortium name="US DOE Joint Genome Institute"/>
            <person name="Copeland A."/>
            <person name="Lucas S."/>
            <person name="Lapidus A."/>
            <person name="Barry K."/>
            <person name="Detter J.C."/>
            <person name="Glavina del Rio T."/>
            <person name="Hammon N."/>
            <person name="Israni S."/>
            <person name="Dalin E."/>
            <person name="Tice H."/>
            <person name="Pitluck S."/>
            <person name="Kiss H."/>
            <person name="Munk A.C."/>
            <person name="Brettin T."/>
            <person name="Bruce D."/>
            <person name="Han C."/>
            <person name="Tapia R."/>
            <person name="Gilna P."/>
            <person name="Schmutz J."/>
            <person name="Larimer F."/>
            <person name="Land M."/>
            <person name="Hauser L."/>
            <person name="Kyrpides N."/>
            <person name="Kim E."/>
            <person name="Richardson P."/>
        </authorList>
    </citation>
    <scope>NUCLEOTIDE SEQUENCE [LARGE SCALE GENOMIC DNA]</scope>
    <source>
        <strain evidence="7">IMS101</strain>
    </source>
</reference>
<feature type="transmembrane region" description="Helical" evidence="5">
    <location>
        <begin position="96"/>
        <end position="114"/>
    </location>
</feature>
<dbReference type="STRING" id="203124.Tery_3696"/>
<dbReference type="KEGG" id="ter:Tery_3696"/>
<feature type="transmembrane region" description="Helical" evidence="5">
    <location>
        <begin position="371"/>
        <end position="389"/>
    </location>
</feature>
<feature type="transmembrane region" description="Helical" evidence="5">
    <location>
        <begin position="203"/>
        <end position="221"/>
    </location>
</feature>
<proteinExistence type="predicted"/>
<evidence type="ECO:0000256" key="5">
    <source>
        <dbReference type="SAM" id="Phobius"/>
    </source>
</evidence>
<feature type="transmembrane region" description="Helical" evidence="5">
    <location>
        <begin position="410"/>
        <end position="428"/>
    </location>
</feature>
<dbReference type="InterPro" id="IPR006007">
    <property type="entry name" value="Inorganic_carbon_transpt"/>
</dbReference>
<gene>
    <name evidence="7" type="ordered locus">Tery_3696</name>
</gene>
<comment type="subcellular location">
    <subcellularLocation>
        <location evidence="1">Membrane</location>
        <topology evidence="1">Multi-pass membrane protein</topology>
    </subcellularLocation>
</comment>
<dbReference type="OrthoDB" id="9806320at2"/>
<dbReference type="AlphaFoldDB" id="Q10YB8"/>
<dbReference type="InterPro" id="IPR007016">
    <property type="entry name" value="O-antigen_ligase-rel_domated"/>
</dbReference>
<dbReference type="PANTHER" id="PTHR37422">
    <property type="entry name" value="TEICHURONIC ACID BIOSYNTHESIS PROTEIN TUAE"/>
    <property type="match status" value="1"/>
</dbReference>
<feature type="transmembrane region" description="Helical" evidence="5">
    <location>
        <begin position="51"/>
        <end position="84"/>
    </location>
</feature>
<feature type="transmembrane region" description="Helical" evidence="5">
    <location>
        <begin position="280"/>
        <end position="299"/>
    </location>
</feature>
<evidence type="ECO:0000256" key="2">
    <source>
        <dbReference type="ARBA" id="ARBA00022692"/>
    </source>
</evidence>
<dbReference type="RefSeq" id="WP_011613088.1">
    <property type="nucleotide sequence ID" value="NC_008312.1"/>
</dbReference>
<evidence type="ECO:0000256" key="3">
    <source>
        <dbReference type="ARBA" id="ARBA00022989"/>
    </source>
</evidence>
<feature type="transmembrane region" description="Helical" evidence="5">
    <location>
        <begin position="154"/>
        <end position="171"/>
    </location>
</feature>
<dbReference type="GO" id="GO:0016020">
    <property type="term" value="C:membrane"/>
    <property type="evidence" value="ECO:0007669"/>
    <property type="project" value="UniProtKB-SubCell"/>
</dbReference>
<feature type="domain" description="O-antigen ligase-related" evidence="6">
    <location>
        <begin position="234"/>
        <end position="384"/>
    </location>
</feature>
<dbReference type="Pfam" id="PF04932">
    <property type="entry name" value="Wzy_C"/>
    <property type="match status" value="1"/>
</dbReference>
<sequence length="461" mass="52104">MNSVWKKLTLTNLSFSDSEWLNASYLYGLLNGSLYNWRRGSWLMQWGEPLGFVLLAIVFTLAPFVNTTLIGFLLLASAGFWVLLKVSDNTQEYLTPIHLLIFLYWSIATLAVVISPAKTAAFSGWVKLTLYLLLFASGSLVLRSPRLRSWLINIYLLVSLVVSFYGIRQWIDKVEPLATWNDPTSAQAGATRVYSYLGNPNLLGGYLLPAIALSFVAIFAWSSWARKSLAVTILLVSCACLRYTGSRGSWIGFLALMFAMLILMWYWWRSYMPSFWQIWSLPIAVGSFAGLLILAVVLLEPLRDRVLSVFAGRQDSSNNFRMNVWMSVFDMIRDRPILGIGPGNDVFNKIYPLYQRPRYSALSSYSVPLEIVVETGFIGLTAFLWLLLVTFNQGVLQLKRLRDADNPQGYWLIGAIAAMVGLIGHGLVDTVWYRPQVNTIWWLMVAIIASYSSQQGVRSRE</sequence>
<evidence type="ECO:0000313" key="7">
    <source>
        <dbReference type="EMBL" id="ABG52756.1"/>
    </source>
</evidence>
<name>Q10YB8_TRIEI</name>
<evidence type="ECO:0000256" key="4">
    <source>
        <dbReference type="ARBA" id="ARBA00023136"/>
    </source>
</evidence>
<feature type="transmembrane region" description="Helical" evidence="5">
    <location>
        <begin position="120"/>
        <end position="142"/>
    </location>
</feature>
<dbReference type="PANTHER" id="PTHR37422:SF22">
    <property type="entry name" value="SLR1515 PROTEIN"/>
    <property type="match status" value="1"/>
</dbReference>
<keyword evidence="3 5" id="KW-1133">Transmembrane helix</keyword>
<dbReference type="eggNOG" id="COG3307">
    <property type="taxonomic scope" value="Bacteria"/>
</dbReference>
<dbReference type="EMBL" id="CP000393">
    <property type="protein sequence ID" value="ABG52756.1"/>
    <property type="molecule type" value="Genomic_DNA"/>
</dbReference>
<evidence type="ECO:0000256" key="1">
    <source>
        <dbReference type="ARBA" id="ARBA00004141"/>
    </source>
</evidence>
<dbReference type="NCBIfam" id="TIGR00947">
    <property type="entry name" value="2A73"/>
    <property type="match status" value="1"/>
</dbReference>
<keyword evidence="4 5" id="KW-0472">Membrane</keyword>